<evidence type="ECO:0000313" key="2">
    <source>
        <dbReference type="EMBL" id="MCJ8500915.1"/>
    </source>
</evidence>
<dbReference type="Proteomes" id="UP001165427">
    <property type="component" value="Unassembled WGS sequence"/>
</dbReference>
<name>A0AA41R4R5_9BACT</name>
<dbReference type="SUPFAM" id="SSF55781">
    <property type="entry name" value="GAF domain-like"/>
    <property type="match status" value="1"/>
</dbReference>
<keyword evidence="3" id="KW-1185">Reference proteome</keyword>
<accession>A0AA41R4R5</accession>
<proteinExistence type="predicted"/>
<dbReference type="InterPro" id="IPR003018">
    <property type="entry name" value="GAF"/>
</dbReference>
<evidence type="ECO:0000313" key="3">
    <source>
        <dbReference type="Proteomes" id="UP001165427"/>
    </source>
</evidence>
<dbReference type="EMBL" id="JALJRB010000009">
    <property type="protein sequence ID" value="MCJ8500915.1"/>
    <property type="molecule type" value="Genomic_DNA"/>
</dbReference>
<reference evidence="2" key="1">
    <citation type="submission" date="2022-04" db="EMBL/GenBank/DDBJ databases">
        <title>Desulfatitalea alkaliphila sp. nov., a novel anaerobic sulfate-reducing bacterium isolated from terrestrial mud volcano, Taman Peninsula, Russia.</title>
        <authorList>
            <person name="Khomyakova M.A."/>
            <person name="Merkel A.Y."/>
            <person name="Slobodkin A.I."/>
        </authorList>
    </citation>
    <scope>NUCLEOTIDE SEQUENCE</scope>
    <source>
        <strain evidence="2">M08but</strain>
    </source>
</reference>
<dbReference type="AlphaFoldDB" id="A0AA41R4R5"/>
<dbReference type="SMART" id="SM00065">
    <property type="entry name" value="GAF"/>
    <property type="match status" value="1"/>
</dbReference>
<dbReference type="Gene3D" id="3.30.450.40">
    <property type="match status" value="1"/>
</dbReference>
<sequence length="204" mass="22559">MSHYTMNYETLQRLFRAISMSKDPEEVALMTVEGITSALGVKGCVLFLLNDKTNEFEIAAAYGLSKAYLEKGPISALRSISQAPEDGPVAVYDVSDDPRIQYPEAARKEGIVSILAVPIVVQGRMTGTLRVYTADHWEFTLNDLNLLQALAQIAGMSIDMCRLLRGYKHSIEVLKEMRDPKTIKSTKWTPYEGVPVSVGTRAAT</sequence>
<comment type="caution">
    <text evidence="2">The sequence shown here is derived from an EMBL/GenBank/DDBJ whole genome shotgun (WGS) entry which is preliminary data.</text>
</comment>
<evidence type="ECO:0000259" key="1">
    <source>
        <dbReference type="SMART" id="SM00065"/>
    </source>
</evidence>
<organism evidence="2 3">
    <name type="scientific">Desulfatitalea alkaliphila</name>
    <dbReference type="NCBI Taxonomy" id="2929485"/>
    <lineage>
        <taxon>Bacteria</taxon>
        <taxon>Pseudomonadati</taxon>
        <taxon>Thermodesulfobacteriota</taxon>
        <taxon>Desulfobacteria</taxon>
        <taxon>Desulfobacterales</taxon>
        <taxon>Desulfosarcinaceae</taxon>
        <taxon>Desulfatitalea</taxon>
    </lineage>
</organism>
<protein>
    <submittedName>
        <fullName evidence="2">GAF domain-containing protein</fullName>
    </submittedName>
</protein>
<feature type="domain" description="GAF" evidence="1">
    <location>
        <begin position="23"/>
        <end position="168"/>
    </location>
</feature>
<gene>
    <name evidence="2" type="ORF">MRX98_10060</name>
</gene>
<dbReference type="InterPro" id="IPR029016">
    <property type="entry name" value="GAF-like_dom_sf"/>
</dbReference>
<dbReference type="Pfam" id="PF01590">
    <property type="entry name" value="GAF"/>
    <property type="match status" value="1"/>
</dbReference>
<dbReference type="RefSeq" id="WP_246906709.1">
    <property type="nucleotide sequence ID" value="NZ_JALJRB010000009.1"/>
</dbReference>